<dbReference type="EMBL" id="FN654408">
    <property type="protein sequence ID" value="CBY33316.1"/>
    <property type="molecule type" value="Genomic_DNA"/>
</dbReference>
<evidence type="ECO:0000313" key="1">
    <source>
        <dbReference type="EMBL" id="CBY33316.1"/>
    </source>
</evidence>
<proteinExistence type="predicted"/>
<reference evidence="1" key="1">
    <citation type="journal article" date="2010" name="Science">
        <title>Plasticity of animal genome architecture unmasked by rapid evolution of a pelagic tunicate.</title>
        <authorList>
            <person name="Denoeud F."/>
            <person name="Henriet S."/>
            <person name="Mungpakdee S."/>
            <person name="Aury J.M."/>
            <person name="Da Silva C."/>
            <person name="Brinkmann H."/>
            <person name="Mikhaleva J."/>
            <person name="Olsen L.C."/>
            <person name="Jubin C."/>
            <person name="Canestro C."/>
            <person name="Bouquet J.M."/>
            <person name="Danks G."/>
            <person name="Poulain J."/>
            <person name="Campsteijn C."/>
            <person name="Adamski M."/>
            <person name="Cross I."/>
            <person name="Yadetie F."/>
            <person name="Muffato M."/>
            <person name="Louis A."/>
            <person name="Butcher S."/>
            <person name="Tsagkogeorga G."/>
            <person name="Konrad A."/>
            <person name="Singh S."/>
            <person name="Jensen M.F."/>
            <person name="Cong E.H."/>
            <person name="Eikeseth-Otteraa H."/>
            <person name="Noel B."/>
            <person name="Anthouard V."/>
            <person name="Porcel B.M."/>
            <person name="Kachouri-Lafond R."/>
            <person name="Nishino A."/>
            <person name="Ugolini M."/>
            <person name="Chourrout P."/>
            <person name="Nishida H."/>
            <person name="Aasland R."/>
            <person name="Huzurbazar S."/>
            <person name="Westhof E."/>
            <person name="Delsuc F."/>
            <person name="Lehrach H."/>
            <person name="Reinhardt R."/>
            <person name="Weissenbach J."/>
            <person name="Roy S.W."/>
            <person name="Artiguenave F."/>
            <person name="Postlethwait J.H."/>
            <person name="Manak J.R."/>
            <person name="Thompson E.M."/>
            <person name="Jaillon O."/>
            <person name="Du Pasquier L."/>
            <person name="Boudinot P."/>
            <person name="Liberles D.A."/>
            <person name="Volff J.N."/>
            <person name="Philippe H."/>
            <person name="Lenhard B."/>
            <person name="Roest Crollius H."/>
            <person name="Wincker P."/>
            <person name="Chourrout D."/>
        </authorList>
    </citation>
    <scope>NUCLEOTIDE SEQUENCE [LARGE SCALE GENOMIC DNA]</scope>
</reference>
<accession>E4YCP9</accession>
<dbReference type="AlphaFoldDB" id="E4YCP9"/>
<sequence>MPRPKELDFANAPATSKPGYQPWFIPASNAGFGGDFFKNCSTCDVSLRPGLINVKTNNRDDKYKKPQREAVIAKMLDSIEKDSAFRIDRVRKGTELQIMSSRQQPEISDAADLSGPFELILPISIVGKFSKFTCKGDNTKLTCGAIEAPYKVNGKMAITKRWVESITLPENADPANLSVTVEVQAMRFIIAGQTLFRPKALTALDLSINIK</sequence>
<gene>
    <name evidence="1" type="ORF">GSOID_T00021220001</name>
</gene>
<name>E4YCP9_OIKDI</name>
<dbReference type="Proteomes" id="UP000011014">
    <property type="component" value="Unassembled WGS sequence"/>
</dbReference>
<protein>
    <submittedName>
        <fullName evidence="1">Uncharacterized protein</fullName>
    </submittedName>
</protein>
<organism evidence="1">
    <name type="scientific">Oikopleura dioica</name>
    <name type="common">Tunicate</name>
    <dbReference type="NCBI Taxonomy" id="34765"/>
    <lineage>
        <taxon>Eukaryota</taxon>
        <taxon>Metazoa</taxon>
        <taxon>Chordata</taxon>
        <taxon>Tunicata</taxon>
        <taxon>Appendicularia</taxon>
        <taxon>Copelata</taxon>
        <taxon>Oikopleuridae</taxon>
        <taxon>Oikopleura</taxon>
    </lineage>
</organism>